<evidence type="ECO:0000256" key="1">
    <source>
        <dbReference type="SAM" id="MobiDB-lite"/>
    </source>
</evidence>
<dbReference type="Proteomes" id="UP001472677">
    <property type="component" value="Unassembled WGS sequence"/>
</dbReference>
<proteinExistence type="predicted"/>
<feature type="region of interest" description="Disordered" evidence="1">
    <location>
        <begin position="1"/>
        <end position="30"/>
    </location>
</feature>
<dbReference type="PANTHER" id="PTHR33257:SF4">
    <property type="entry name" value="EXPRESSED PROTEIN"/>
    <property type="match status" value="1"/>
</dbReference>
<name>A0ABR2DLN6_9ROSI</name>
<feature type="compositionally biased region" description="Low complexity" evidence="1">
    <location>
        <begin position="18"/>
        <end position="27"/>
    </location>
</feature>
<dbReference type="PANTHER" id="PTHR33257">
    <property type="entry name" value="OS05G0165500 PROTEIN"/>
    <property type="match status" value="1"/>
</dbReference>
<organism evidence="2 3">
    <name type="scientific">Hibiscus sabdariffa</name>
    <name type="common">roselle</name>
    <dbReference type="NCBI Taxonomy" id="183260"/>
    <lineage>
        <taxon>Eukaryota</taxon>
        <taxon>Viridiplantae</taxon>
        <taxon>Streptophyta</taxon>
        <taxon>Embryophyta</taxon>
        <taxon>Tracheophyta</taxon>
        <taxon>Spermatophyta</taxon>
        <taxon>Magnoliopsida</taxon>
        <taxon>eudicotyledons</taxon>
        <taxon>Gunneridae</taxon>
        <taxon>Pentapetalae</taxon>
        <taxon>rosids</taxon>
        <taxon>malvids</taxon>
        <taxon>Malvales</taxon>
        <taxon>Malvaceae</taxon>
        <taxon>Malvoideae</taxon>
        <taxon>Hibiscus</taxon>
    </lineage>
</organism>
<sequence length="184" mass="20315">MSSDSNSFELQPPPPPQSQRQRGLQLQMKQDDKFFSRLMSKEISMPNSSSRVYYAGASLAVPFTWESHPGTPKHPACDATLPPLTPPPSYHSSSQSKSKQKKSSKSTLLGSIFPCLNHASLSSWSSLHGPDSNPFANSSMNRKLMERRRSYFSYSRPPPVHNCMDEDDKGDGLGFPTSTLCFGG</sequence>
<keyword evidence="3" id="KW-1185">Reference proteome</keyword>
<gene>
    <name evidence="2" type="ORF">V6N12_014934</name>
</gene>
<evidence type="ECO:0000313" key="2">
    <source>
        <dbReference type="EMBL" id="KAK8542333.1"/>
    </source>
</evidence>
<feature type="region of interest" description="Disordered" evidence="1">
    <location>
        <begin position="69"/>
        <end position="105"/>
    </location>
</feature>
<comment type="caution">
    <text evidence="2">The sequence shown here is derived from an EMBL/GenBank/DDBJ whole genome shotgun (WGS) entry which is preliminary data.</text>
</comment>
<dbReference type="EMBL" id="JBBPBM010000024">
    <property type="protein sequence ID" value="KAK8542333.1"/>
    <property type="molecule type" value="Genomic_DNA"/>
</dbReference>
<evidence type="ECO:0000313" key="3">
    <source>
        <dbReference type="Proteomes" id="UP001472677"/>
    </source>
</evidence>
<protein>
    <submittedName>
        <fullName evidence="2">Uncharacterized protein</fullName>
    </submittedName>
</protein>
<accession>A0ABR2DLN6</accession>
<reference evidence="2 3" key="1">
    <citation type="journal article" date="2024" name="G3 (Bethesda)">
        <title>Genome assembly of Hibiscus sabdariffa L. provides insights into metabolisms of medicinal natural products.</title>
        <authorList>
            <person name="Kim T."/>
        </authorList>
    </citation>
    <scope>NUCLEOTIDE SEQUENCE [LARGE SCALE GENOMIC DNA]</scope>
    <source>
        <strain evidence="2">TK-2024</strain>
        <tissue evidence="2">Old leaves</tissue>
    </source>
</reference>